<dbReference type="Pfam" id="PF01248">
    <property type="entry name" value="Ribosomal_L7Ae"/>
    <property type="match status" value="1"/>
</dbReference>
<feature type="domain" description="ABC transporter" evidence="14">
    <location>
        <begin position="658"/>
        <end position="887"/>
    </location>
</feature>
<keyword evidence="6 15" id="KW-0067">ATP-binding</keyword>
<feature type="domain" description="ABC transporter" evidence="14">
    <location>
        <begin position="1403"/>
        <end position="1636"/>
    </location>
</feature>
<dbReference type="InterPro" id="IPR001921">
    <property type="entry name" value="Ribosomal_eL8_euk"/>
</dbReference>
<dbReference type="PANTHER" id="PTHR19229">
    <property type="entry name" value="ATP-BINDING CASSETTE TRANSPORTER SUBFAMILY A ABCA"/>
    <property type="match status" value="1"/>
</dbReference>
<dbReference type="PRINTS" id="PR00881">
    <property type="entry name" value="L7ARS6FAMILY"/>
</dbReference>
<protein>
    <recommendedName>
        <fullName evidence="10">Large ribosomal subunit protein eL8</fullName>
    </recommendedName>
    <alternativeName>
        <fullName evidence="11">60S ribosomal protein L7a</fullName>
    </alternativeName>
</protein>
<dbReference type="InterPro" id="IPR013525">
    <property type="entry name" value="ABC2_TM"/>
</dbReference>
<keyword evidence="7 13" id="KW-1133">Transmembrane helix</keyword>
<dbReference type="InterPro" id="IPR029064">
    <property type="entry name" value="Ribosomal_eL30-like_sf"/>
</dbReference>
<reference evidence="15 16" key="1">
    <citation type="submission" date="2024-08" db="EMBL/GenBank/DDBJ databases">
        <title>The draft genome of Apodemus speciosus.</title>
        <authorList>
            <person name="Nabeshima K."/>
            <person name="Suzuki S."/>
            <person name="Onuma M."/>
        </authorList>
    </citation>
    <scope>NUCLEOTIDE SEQUENCE [LARGE SCALE GENOMIC DNA]</scope>
    <source>
        <strain evidence="15">IB14-021</strain>
    </source>
</reference>
<feature type="transmembrane region" description="Helical" evidence="13">
    <location>
        <begin position="1322"/>
        <end position="1340"/>
    </location>
</feature>
<evidence type="ECO:0000256" key="9">
    <source>
        <dbReference type="ARBA" id="ARBA00023274"/>
    </source>
</evidence>
<evidence type="ECO:0000313" key="16">
    <source>
        <dbReference type="Proteomes" id="UP001623349"/>
    </source>
</evidence>
<accession>A0ABQ0F0H1</accession>
<evidence type="ECO:0000256" key="4">
    <source>
        <dbReference type="ARBA" id="ARBA00022692"/>
    </source>
</evidence>
<name>A0ABQ0F0H1_APOSI</name>
<keyword evidence="5" id="KW-0547">Nucleotide-binding</keyword>
<evidence type="ECO:0000256" key="7">
    <source>
        <dbReference type="ARBA" id="ARBA00022989"/>
    </source>
</evidence>
<dbReference type="Proteomes" id="UP001623349">
    <property type="component" value="Unassembled WGS sequence"/>
</dbReference>
<evidence type="ECO:0000256" key="8">
    <source>
        <dbReference type="ARBA" id="ARBA00023136"/>
    </source>
</evidence>
<evidence type="ECO:0000256" key="5">
    <source>
        <dbReference type="ARBA" id="ARBA00022741"/>
    </source>
</evidence>
<keyword evidence="16" id="KW-1185">Reference proteome</keyword>
<sequence>MFSEPCQETITIALNYKKRQIISTVTEVLAALLFVIMLLIFRALTDMNVVGPYHFSPQPIATMPSFVKDAQEWELIYIPSDIDVVTEIIEDVKRTLNTNIKVRGFPSEVEFEEYILFDYMSQKVLAAIVFDCGFKNKTDPLPLQVKYHLRFVGAQRTIWWPDKIGWKTRLLFPNHPSIQPRNPNFLDGGSPGFLWYIKEGFLAVQHALDKSIMLYHESSAGKKLFDEIDTLIQRFPYPSHSQDKLLWISSPFIPLMFILMFSSIVLSIMRSIVFEKEKRLKIVEEPILRYSDSRLAASAGNLLFFASFFPYNFISEYYGMLDLTTKITACLSANIALAMGINSLIKLEIQEPTKMPKGKKAKEKKVAPAPTAVIKKQKAKKVVNPLFEKRPKNFGIRQDIQPKRDLTCFVKWPRYIRLQWQRAILCKRRKVPPAINQLTQALDRQTATQLLQLAHKYWPETKQEKKQRLLARAEKKAAGKGDVPTKRPPVLRAGVNTVTTLVENKKAQLVVIAHDVDPIELVVFLPALCQKTGFPTASSRERPGWGVWSTGRHAPLLPSHRLTQKTRVLWLSWWKLFRPIIMTDMTRSAATGEATSWVLSLWLSLPSWKRQRLKNSPLNWRSYWFGKSKVRKTTDDTKCSPVVHNCYEAEPTNLEARIQIKHLHKEFKNKPAINNLSLNIYEGQVTVLLGHNGAGKTTTLSVLTGRFAPTRGEAYINGYNISDNIIEIRKDLGFCPQHDLLFDDLTLSEHLFFYCMVKGIPQGINCVELERMLSAFNLQENYHTLSGSVSGGVRRKLSIVLALMGDSKVVILDEPSSGLDPVSRRATWDILQNCKHNRTILLTTHYMDEADILGDRIAIMCAGYHIVMEKEQYCEVDNIIAMIQQHIPGAMLENDIGNELSFILPKKYVSRFETLFTELEMRQKALGIASFGASITTMEEVFLKVNKLAAPQKNIQTIQPYYLSYRKMRQDEQQNVTMARNYNKPNFPYLSEIATVKFNTGVTLYRQQFYSMFIKRALFISRNWKLMLLQIIVVLVVTTYLLLALHLDDNDIPERELNLSHYGRTIVPYSVSGNSDLAQNLTKNLNIFLKSKNQSLRKIKVPVNGLQIVQCLAFGISVVVGSFSVQTVTERINQAKHIQFLTGVWVHTYWLSALLCDLIFFFIACCVLLRSPRTRIVGIFRFCQLEAFVVHYNFLDTILIFMLYGWCVVPLIYLGSFLFKSSTAAYIKITLFNYFSTMFSIIIYTIVQFYGNDFPNFIHILIRTVLMILPSYNLAMSISKYFDDYEVKRLCAREFRSIYMDCSDTYTQNNVYGFGELGIGKFLITLATMGLVFLLLLITLESVSCNLKSFVFRKIIFYFYNKFIKGRHAVVSKQRTKEDEDEDIKKEKRKVFTVLLRLQSAPLVLNEVTKIYFKYPVVKAVKNISLVVKKSECFGLLGLNGAGKTTTFKMLTGEETITSGIAFIEGNNITKNQRKIRSRIGYCPQSESVLNHMTGRESLVMYARLWGVPENDINEYVEAFLHSVHLEPIADQFIHTYSAGSKRRLSTAIALMGKSSIVLLDEPSIGMDPVAQHLLWDTVTLVCKTGKAIIITSHRMEECEALCSRLAIMVKGKFTCLGTPQHVRKRFGHVYTLTVKINIAKDEDKVEEFKNFIKVTFPGNIKYQEFHGIIGYYIPSKEICWGKVFEILEKSKVLFKLEDYSVKQVTLEQIFLTFANTDETSTYQEIKLQ</sequence>
<comment type="subcellular location">
    <subcellularLocation>
        <location evidence="1">Membrane</location>
        <topology evidence="1">Multi-pass membrane protein</topology>
    </subcellularLocation>
</comment>
<feature type="transmembrane region" description="Helical" evidence="13">
    <location>
        <begin position="1149"/>
        <end position="1169"/>
    </location>
</feature>
<dbReference type="PRINTS" id="PR00882">
    <property type="entry name" value="RIBOSOMALL7A"/>
</dbReference>
<dbReference type="InterPro" id="IPR003439">
    <property type="entry name" value="ABC_transporter-like_ATP-bd"/>
</dbReference>
<keyword evidence="4 13" id="KW-0812">Transmembrane</keyword>
<dbReference type="GO" id="GO:0005524">
    <property type="term" value="F:ATP binding"/>
    <property type="evidence" value="ECO:0007669"/>
    <property type="project" value="UniProtKB-KW"/>
</dbReference>
<proteinExistence type="inferred from homology"/>
<dbReference type="InterPro" id="IPR003593">
    <property type="entry name" value="AAA+_ATPase"/>
</dbReference>
<evidence type="ECO:0000256" key="12">
    <source>
        <dbReference type="ARBA" id="ARBA00046616"/>
    </source>
</evidence>
<dbReference type="SMART" id="SM00382">
    <property type="entry name" value="AAA"/>
    <property type="match status" value="2"/>
</dbReference>
<dbReference type="EMBL" id="BAAFST010000007">
    <property type="protein sequence ID" value="GAB1292625.1"/>
    <property type="molecule type" value="Genomic_DNA"/>
</dbReference>
<dbReference type="Gene3D" id="3.30.1330.30">
    <property type="match status" value="1"/>
</dbReference>
<feature type="transmembrane region" description="Helical" evidence="13">
    <location>
        <begin position="1231"/>
        <end position="1251"/>
    </location>
</feature>
<dbReference type="InterPro" id="IPR027417">
    <property type="entry name" value="P-loop_NTPase"/>
</dbReference>
<feature type="transmembrane region" description="Helical" evidence="13">
    <location>
        <begin position="21"/>
        <end position="41"/>
    </location>
</feature>
<dbReference type="Pfam" id="PF12698">
    <property type="entry name" value="ABC2_membrane_3"/>
    <property type="match status" value="1"/>
</dbReference>
<organism evidence="15 16">
    <name type="scientific">Apodemus speciosus</name>
    <name type="common">Large Japanese field mouse</name>
    <dbReference type="NCBI Taxonomy" id="105296"/>
    <lineage>
        <taxon>Eukaryota</taxon>
        <taxon>Metazoa</taxon>
        <taxon>Chordata</taxon>
        <taxon>Craniata</taxon>
        <taxon>Vertebrata</taxon>
        <taxon>Euteleostomi</taxon>
        <taxon>Mammalia</taxon>
        <taxon>Eutheria</taxon>
        <taxon>Euarchontoglires</taxon>
        <taxon>Glires</taxon>
        <taxon>Rodentia</taxon>
        <taxon>Myomorpha</taxon>
        <taxon>Muroidea</taxon>
        <taxon>Muridae</taxon>
        <taxon>Murinae</taxon>
        <taxon>Apodemus</taxon>
    </lineage>
</organism>
<evidence type="ECO:0000256" key="2">
    <source>
        <dbReference type="ARBA" id="ARBA00007337"/>
    </source>
</evidence>
<feature type="transmembrane region" description="Helical" evidence="13">
    <location>
        <begin position="1026"/>
        <end position="1047"/>
    </location>
</feature>
<dbReference type="Pfam" id="PF23321">
    <property type="entry name" value="R1_ABCA1"/>
    <property type="match status" value="1"/>
</dbReference>
<dbReference type="PANTHER" id="PTHR19229:SF101">
    <property type="entry name" value="ATP-BINDING CASSETTE, SUB-FAMILY A (ABC1), MEMBER 16"/>
    <property type="match status" value="1"/>
</dbReference>
<evidence type="ECO:0000256" key="11">
    <source>
        <dbReference type="ARBA" id="ARBA00035345"/>
    </source>
</evidence>
<dbReference type="SUPFAM" id="SSF52540">
    <property type="entry name" value="P-loop containing nucleoside triphosphate hydrolases"/>
    <property type="match status" value="2"/>
</dbReference>
<dbReference type="InterPro" id="IPR018492">
    <property type="entry name" value="Ribosomal_eL8/Nhp2"/>
</dbReference>
<feature type="transmembrane region" description="Helical" evidence="13">
    <location>
        <begin position="252"/>
        <end position="274"/>
    </location>
</feature>
<keyword evidence="3" id="KW-0813">Transport</keyword>
<dbReference type="Gene3D" id="3.40.50.300">
    <property type="entry name" value="P-loop containing nucleotide triphosphate hydrolases"/>
    <property type="match status" value="2"/>
</dbReference>
<gene>
    <name evidence="15" type="ORF">APTSU1_000785600</name>
</gene>
<evidence type="ECO:0000256" key="10">
    <source>
        <dbReference type="ARBA" id="ARBA00035232"/>
    </source>
</evidence>
<keyword evidence="8 13" id="KW-0472">Membrane</keyword>
<comment type="similarity">
    <text evidence="2">Belongs to the eukaryotic ribosomal protein eL8 family.</text>
</comment>
<dbReference type="CDD" id="cd03263">
    <property type="entry name" value="ABC_subfamily_A"/>
    <property type="match status" value="2"/>
</dbReference>
<dbReference type="PROSITE" id="PS50893">
    <property type="entry name" value="ABC_TRANSPORTER_2"/>
    <property type="match status" value="2"/>
</dbReference>
<evidence type="ECO:0000256" key="6">
    <source>
        <dbReference type="ARBA" id="ARBA00022840"/>
    </source>
</evidence>
<dbReference type="SUPFAM" id="SSF55315">
    <property type="entry name" value="L30e-like"/>
    <property type="match status" value="1"/>
</dbReference>
<evidence type="ECO:0000256" key="13">
    <source>
        <dbReference type="SAM" id="Phobius"/>
    </source>
</evidence>
<dbReference type="InterPro" id="IPR056264">
    <property type="entry name" value="R2_ABCA1-4-like"/>
</dbReference>
<evidence type="ECO:0000256" key="1">
    <source>
        <dbReference type="ARBA" id="ARBA00004141"/>
    </source>
</evidence>
<dbReference type="Pfam" id="PF00005">
    <property type="entry name" value="ABC_tran"/>
    <property type="match status" value="2"/>
</dbReference>
<dbReference type="InterPro" id="IPR026082">
    <property type="entry name" value="ABCA"/>
</dbReference>
<evidence type="ECO:0000256" key="3">
    <source>
        <dbReference type="ARBA" id="ARBA00022448"/>
    </source>
</evidence>
<evidence type="ECO:0000313" key="15">
    <source>
        <dbReference type="EMBL" id="GAB1292625.1"/>
    </source>
</evidence>
<keyword evidence="9" id="KW-0687">Ribonucleoprotein</keyword>
<feature type="transmembrane region" description="Helical" evidence="13">
    <location>
        <begin position="1198"/>
        <end position="1219"/>
    </location>
</feature>
<comment type="subunit">
    <text evidence="12">Component of the large ribosomal subunit. Interacts with CRY1. Interacts with DICER1, AGO2, TARBP2, MOV10 and EIF6; they form a large RNA-induced silencing complex (RISC).</text>
</comment>
<feature type="transmembrane region" description="Helical" evidence="13">
    <location>
        <begin position="1257"/>
        <end position="1275"/>
    </location>
</feature>
<feature type="transmembrane region" description="Helical" evidence="13">
    <location>
        <begin position="295"/>
        <end position="314"/>
    </location>
</feature>
<dbReference type="InterPro" id="IPR004038">
    <property type="entry name" value="Ribosomal_eL8/eL30/eS12/Gad45"/>
</dbReference>
<comment type="caution">
    <text evidence="15">The sequence shown here is derived from an EMBL/GenBank/DDBJ whole genome shotgun (WGS) entry which is preliminary data.</text>
</comment>
<evidence type="ECO:0000259" key="14">
    <source>
        <dbReference type="PROSITE" id="PS50893"/>
    </source>
</evidence>